<dbReference type="SUPFAM" id="SSF48726">
    <property type="entry name" value="Immunoglobulin"/>
    <property type="match status" value="1"/>
</dbReference>
<feature type="disulfide bond" evidence="9">
    <location>
        <begin position="188"/>
        <end position="209"/>
    </location>
</feature>
<keyword evidence="5 9" id="KW-1015">Disulfide bond</keyword>
<dbReference type="InterPro" id="IPR007110">
    <property type="entry name" value="Ig-like_dom"/>
</dbReference>
<evidence type="ECO:0000256" key="5">
    <source>
        <dbReference type="ARBA" id="ARBA00023157"/>
    </source>
</evidence>
<dbReference type="STRING" id="37003.ENSKMAP00000007057"/>
<evidence type="ECO:0000256" key="6">
    <source>
        <dbReference type="ARBA" id="ARBA00023290"/>
    </source>
</evidence>
<keyword evidence="4" id="KW-0677">Repeat</keyword>
<evidence type="ECO:0000256" key="2">
    <source>
        <dbReference type="ARBA" id="ARBA00022525"/>
    </source>
</evidence>
<dbReference type="GO" id="GO:0002052">
    <property type="term" value="P:positive regulation of neuroblast proliferation"/>
    <property type="evidence" value="ECO:0007669"/>
    <property type="project" value="TreeGrafter"/>
</dbReference>
<feature type="disulfide bond" evidence="9">
    <location>
        <begin position="287"/>
        <end position="308"/>
    </location>
</feature>
<dbReference type="PANTHER" id="PTHR22804">
    <property type="entry name" value="AGGRECAN/VERSICAN PROTEOGLYCAN"/>
    <property type="match status" value="1"/>
</dbReference>
<sequence>MMSLLCITIISLSLAGSAYCEMTSPPSPITVKAELGSNVTLPCKYEPDSVMFGSLRVKWTKAAEDGSEDEDVLLLMGQHQKTYGRFGNRVFLEASDDNEDVSLTITDVSKEDMGKYHCEIMNGVEDIIQDVILEVENGQIGVVFPYSPHHGRYNLNFDDAVKACKDQGAEVASFDQLFKEWKDGLDWCNAGWLNDGTVQYPITKPREPCGGSVNKPGLRSYGRQNKQSRRFDVFCYASALKGRVYWLVQPDRLTFDEAVQACIKDNAEIAKVSHIFAAWKLNGYDRCDAGWLADGSVRYPISRPRKNCSPTEAAVRFVSFPDKQVKSYGVYCYKAEP</sequence>
<evidence type="ECO:0000256" key="10">
    <source>
        <dbReference type="SAM" id="SignalP"/>
    </source>
</evidence>
<dbReference type="GO" id="GO:0061148">
    <property type="term" value="P:extracellular matrix organization involved in endocardium development"/>
    <property type="evidence" value="ECO:0007669"/>
    <property type="project" value="Ensembl"/>
</dbReference>
<evidence type="ECO:0000313" key="14">
    <source>
        <dbReference type="Proteomes" id="UP000264800"/>
    </source>
</evidence>
<dbReference type="GeneID" id="108242843"/>
<proteinExistence type="inferred from homology"/>
<feature type="domain" description="Link" evidence="12">
    <location>
        <begin position="142"/>
        <end position="237"/>
    </location>
</feature>
<keyword evidence="14" id="KW-1185">Reference proteome</keyword>
<name>A0A3Q3EZS3_KRYMA</name>
<dbReference type="Proteomes" id="UP000264800">
    <property type="component" value="Unplaced"/>
</dbReference>
<keyword evidence="7" id="KW-0393">Immunoglobulin domain</keyword>
<dbReference type="InterPro" id="IPR000538">
    <property type="entry name" value="Link_dom"/>
</dbReference>
<dbReference type="KEGG" id="kmr:108242843"/>
<dbReference type="GO" id="GO:0005540">
    <property type="term" value="F:hyaluronic acid binding"/>
    <property type="evidence" value="ECO:0007669"/>
    <property type="project" value="UniProtKB-KW"/>
</dbReference>
<dbReference type="Ensembl" id="ENSKMAT00000007172.1">
    <property type="protein sequence ID" value="ENSKMAP00000007057.1"/>
    <property type="gene ID" value="ENSKMAG00000005336.1"/>
</dbReference>
<dbReference type="PROSITE" id="PS01241">
    <property type="entry name" value="LINK_1"/>
    <property type="match status" value="1"/>
</dbReference>
<dbReference type="PROSITE" id="PS50835">
    <property type="entry name" value="IG_LIKE"/>
    <property type="match status" value="1"/>
</dbReference>
<evidence type="ECO:0000259" key="12">
    <source>
        <dbReference type="PROSITE" id="PS50963"/>
    </source>
</evidence>
<keyword evidence="10" id="KW-0732">Signal</keyword>
<dbReference type="InterPro" id="IPR003599">
    <property type="entry name" value="Ig_sub"/>
</dbReference>
<evidence type="ECO:0000313" key="13">
    <source>
        <dbReference type="Ensembl" id="ENSKMAP00000007057.1"/>
    </source>
</evidence>
<dbReference type="Gene3D" id="2.60.40.10">
    <property type="entry name" value="Immunoglobulins"/>
    <property type="match status" value="1"/>
</dbReference>
<dbReference type="SUPFAM" id="SSF56436">
    <property type="entry name" value="C-type lectin-like"/>
    <property type="match status" value="2"/>
</dbReference>
<dbReference type="GO" id="GO:0001501">
    <property type="term" value="P:skeletal system development"/>
    <property type="evidence" value="ECO:0007669"/>
    <property type="project" value="TreeGrafter"/>
</dbReference>
<dbReference type="PANTHER" id="PTHR22804:SF58">
    <property type="entry name" value="HYALURONAN AND PROTEOGLYCAN LINK PROTEIN 1 ISOFORM 1 PRECURSOR"/>
    <property type="match status" value="1"/>
</dbReference>
<accession>A0A3Q3EZS3</accession>
<dbReference type="Pfam" id="PF07686">
    <property type="entry name" value="V-set"/>
    <property type="match status" value="1"/>
</dbReference>
<dbReference type="InterPro" id="IPR013106">
    <property type="entry name" value="Ig_V-set"/>
</dbReference>
<dbReference type="SMART" id="SM00409">
    <property type="entry name" value="IG"/>
    <property type="match status" value="1"/>
</dbReference>
<dbReference type="FunFam" id="3.10.100.10:FF:000001">
    <property type="entry name" value="Hyaluronan proteoglycan link protein 1"/>
    <property type="match status" value="1"/>
</dbReference>
<comment type="caution">
    <text evidence="9">Lacks conserved residue(s) required for the propagation of feature annotation.</text>
</comment>
<dbReference type="OMA" id="KYRCEII"/>
<evidence type="ECO:0000256" key="7">
    <source>
        <dbReference type="ARBA" id="ARBA00023319"/>
    </source>
</evidence>
<keyword evidence="2" id="KW-0964">Secreted</keyword>
<feature type="domain" description="Ig-like" evidence="11">
    <location>
        <begin position="26"/>
        <end position="134"/>
    </location>
</feature>
<dbReference type="InterPro" id="IPR016187">
    <property type="entry name" value="CTDL_fold"/>
</dbReference>
<feature type="chain" id="PRO_5018533766" evidence="10">
    <location>
        <begin position="21"/>
        <end position="337"/>
    </location>
</feature>
<dbReference type="SMART" id="SM00406">
    <property type="entry name" value="IGv"/>
    <property type="match status" value="1"/>
</dbReference>
<feature type="signal peptide" evidence="10">
    <location>
        <begin position="1"/>
        <end position="20"/>
    </location>
</feature>
<evidence type="ECO:0000256" key="4">
    <source>
        <dbReference type="ARBA" id="ARBA00022737"/>
    </source>
</evidence>
<dbReference type="InterPro" id="IPR036179">
    <property type="entry name" value="Ig-like_dom_sf"/>
</dbReference>
<dbReference type="GO" id="GO:0045202">
    <property type="term" value="C:synapse"/>
    <property type="evidence" value="ECO:0007669"/>
    <property type="project" value="TreeGrafter"/>
</dbReference>
<dbReference type="Gene3D" id="3.10.100.10">
    <property type="entry name" value="Mannose-Binding Protein A, subunit A"/>
    <property type="match status" value="2"/>
</dbReference>
<dbReference type="InterPro" id="IPR050691">
    <property type="entry name" value="Hyaluronan_bind_Proteoglycan"/>
</dbReference>
<comment type="similarity">
    <text evidence="8">Belongs to the HAPLN family.</text>
</comment>
<dbReference type="InterPro" id="IPR016186">
    <property type="entry name" value="C-type_lectin-like/link_sf"/>
</dbReference>
<dbReference type="CDD" id="cd03519">
    <property type="entry name" value="Link_domain_HAPLN_module_2"/>
    <property type="match status" value="1"/>
</dbReference>
<dbReference type="SMART" id="SM00445">
    <property type="entry name" value="LINK"/>
    <property type="match status" value="2"/>
</dbReference>
<dbReference type="GeneTree" id="ENSGT00940000166906"/>
<dbReference type="RefSeq" id="XP_017283457.1">
    <property type="nucleotide sequence ID" value="XM_017427968.3"/>
</dbReference>
<dbReference type="PROSITE" id="PS50963">
    <property type="entry name" value="LINK_2"/>
    <property type="match status" value="2"/>
</dbReference>
<reference evidence="13" key="1">
    <citation type="submission" date="2025-08" db="UniProtKB">
        <authorList>
            <consortium name="Ensembl"/>
        </authorList>
    </citation>
    <scope>IDENTIFICATION</scope>
</reference>
<dbReference type="GO" id="GO:0010001">
    <property type="term" value="P:glial cell differentiation"/>
    <property type="evidence" value="ECO:0007669"/>
    <property type="project" value="TreeGrafter"/>
</dbReference>
<comment type="subcellular location">
    <subcellularLocation>
        <location evidence="1">Secreted</location>
        <location evidence="1">Extracellular space</location>
        <location evidence="1">Extracellular matrix</location>
    </subcellularLocation>
</comment>
<dbReference type="GO" id="GO:0072534">
    <property type="term" value="C:perineuronal net"/>
    <property type="evidence" value="ECO:0007669"/>
    <property type="project" value="TreeGrafter"/>
</dbReference>
<dbReference type="AlphaFoldDB" id="A0A3Q3EZS3"/>
<dbReference type="GO" id="GO:0007417">
    <property type="term" value="P:central nervous system development"/>
    <property type="evidence" value="ECO:0007669"/>
    <property type="project" value="TreeGrafter"/>
</dbReference>
<organism evidence="13 14">
    <name type="scientific">Kryptolebias marmoratus</name>
    <name type="common">Mangrove killifish</name>
    <name type="synonym">Rivulus marmoratus</name>
    <dbReference type="NCBI Taxonomy" id="37003"/>
    <lineage>
        <taxon>Eukaryota</taxon>
        <taxon>Metazoa</taxon>
        <taxon>Chordata</taxon>
        <taxon>Craniata</taxon>
        <taxon>Vertebrata</taxon>
        <taxon>Euteleostomi</taxon>
        <taxon>Actinopterygii</taxon>
        <taxon>Neopterygii</taxon>
        <taxon>Teleostei</taxon>
        <taxon>Neoteleostei</taxon>
        <taxon>Acanthomorphata</taxon>
        <taxon>Ovalentaria</taxon>
        <taxon>Atherinomorphae</taxon>
        <taxon>Cyprinodontiformes</taxon>
        <taxon>Rivulidae</taxon>
        <taxon>Kryptolebias</taxon>
    </lineage>
</organism>
<dbReference type="CDD" id="cd03518">
    <property type="entry name" value="Link_domain_HAPLN_module_1"/>
    <property type="match status" value="1"/>
</dbReference>
<evidence type="ECO:0000259" key="11">
    <source>
        <dbReference type="PROSITE" id="PS50835"/>
    </source>
</evidence>
<dbReference type="PRINTS" id="PR01265">
    <property type="entry name" value="LINKMODULE"/>
</dbReference>
<dbReference type="FunFam" id="3.10.100.10:FF:000002">
    <property type="entry name" value="Hyaluronan proteoglycan link protein 1"/>
    <property type="match status" value="1"/>
</dbReference>
<reference evidence="13" key="2">
    <citation type="submission" date="2025-09" db="UniProtKB">
        <authorList>
            <consortium name="Ensembl"/>
        </authorList>
    </citation>
    <scope>IDENTIFICATION</scope>
</reference>
<evidence type="ECO:0000256" key="8">
    <source>
        <dbReference type="ARBA" id="ARBA00038272"/>
    </source>
</evidence>
<feature type="domain" description="Link" evidence="12">
    <location>
        <begin position="242"/>
        <end position="334"/>
    </location>
</feature>
<dbReference type="GO" id="GO:0031101">
    <property type="term" value="P:fin regeneration"/>
    <property type="evidence" value="ECO:0007669"/>
    <property type="project" value="Ensembl"/>
</dbReference>
<evidence type="ECO:0000256" key="1">
    <source>
        <dbReference type="ARBA" id="ARBA00004498"/>
    </source>
</evidence>
<dbReference type="GO" id="GO:0005615">
    <property type="term" value="C:extracellular space"/>
    <property type="evidence" value="ECO:0007669"/>
    <property type="project" value="TreeGrafter"/>
</dbReference>
<evidence type="ECO:0000256" key="3">
    <source>
        <dbReference type="ARBA" id="ARBA00022530"/>
    </source>
</evidence>
<dbReference type="Pfam" id="PF00193">
    <property type="entry name" value="Xlink"/>
    <property type="match status" value="2"/>
</dbReference>
<protein>
    <submittedName>
        <fullName evidence="13">Hyaluronan and proteoglycan link protein 1a</fullName>
    </submittedName>
</protein>
<dbReference type="GO" id="GO:0007155">
    <property type="term" value="P:cell adhesion"/>
    <property type="evidence" value="ECO:0007669"/>
    <property type="project" value="InterPro"/>
</dbReference>
<keyword evidence="3" id="KW-0272">Extracellular matrix</keyword>
<dbReference type="InterPro" id="IPR013783">
    <property type="entry name" value="Ig-like_fold"/>
</dbReference>
<evidence type="ECO:0000256" key="9">
    <source>
        <dbReference type="PROSITE-ProRule" id="PRU00323"/>
    </source>
</evidence>
<dbReference type="CTD" id="493635"/>
<keyword evidence="6" id="KW-0373">Hyaluronic acid</keyword>
<dbReference type="OrthoDB" id="5359219at2759"/>